<dbReference type="EMBL" id="JAJAGQ010000008">
    <property type="protein sequence ID" value="KAJ8556261.1"/>
    <property type="molecule type" value="Genomic_DNA"/>
</dbReference>
<comment type="caution">
    <text evidence="2">The sequence shown here is derived from an EMBL/GenBank/DDBJ whole genome shotgun (WGS) entry which is preliminary data.</text>
</comment>
<evidence type="ECO:0000313" key="2">
    <source>
        <dbReference type="EMBL" id="KAJ8556261.1"/>
    </source>
</evidence>
<dbReference type="Proteomes" id="UP001152561">
    <property type="component" value="Unassembled WGS sequence"/>
</dbReference>
<organism evidence="2 3">
    <name type="scientific">Anisodus acutangulus</name>
    <dbReference type="NCBI Taxonomy" id="402998"/>
    <lineage>
        <taxon>Eukaryota</taxon>
        <taxon>Viridiplantae</taxon>
        <taxon>Streptophyta</taxon>
        <taxon>Embryophyta</taxon>
        <taxon>Tracheophyta</taxon>
        <taxon>Spermatophyta</taxon>
        <taxon>Magnoliopsida</taxon>
        <taxon>eudicotyledons</taxon>
        <taxon>Gunneridae</taxon>
        <taxon>Pentapetalae</taxon>
        <taxon>asterids</taxon>
        <taxon>lamiids</taxon>
        <taxon>Solanales</taxon>
        <taxon>Solanaceae</taxon>
        <taxon>Solanoideae</taxon>
        <taxon>Hyoscyameae</taxon>
        <taxon>Anisodus</taxon>
    </lineage>
</organism>
<gene>
    <name evidence="2" type="ORF">K7X08_023019</name>
</gene>
<feature type="region of interest" description="Disordered" evidence="1">
    <location>
        <begin position="66"/>
        <end position="105"/>
    </location>
</feature>
<keyword evidence="3" id="KW-1185">Reference proteome</keyword>
<sequence>MKLRRLEGESKKSEIKVQKVLQKFHLMMRLVWSSVRSTLPCSRVRHGCRSNCGIQSNIKAREYPEEFNHLFPTPPQAQNLASTPSPIGSRRSSDGSNSGDRASGN</sequence>
<reference evidence="3" key="1">
    <citation type="journal article" date="2023" name="Proc. Natl. Acad. Sci. U.S.A.">
        <title>Genomic and structural basis for evolution of tropane alkaloid biosynthesis.</title>
        <authorList>
            <person name="Wanga Y.-J."/>
            <person name="Taina T."/>
            <person name="Yua J.-Y."/>
            <person name="Lia J."/>
            <person name="Xua B."/>
            <person name="Chenc J."/>
            <person name="D'Auriad J.C."/>
            <person name="Huanga J.-P."/>
            <person name="Huanga S.-X."/>
        </authorList>
    </citation>
    <scope>NUCLEOTIDE SEQUENCE [LARGE SCALE GENOMIC DNA]</scope>
    <source>
        <strain evidence="3">cv. KIB-2019</strain>
    </source>
</reference>
<name>A0A9Q1MCC3_9SOLA</name>
<protein>
    <submittedName>
        <fullName evidence="2">Uncharacterized protein</fullName>
    </submittedName>
</protein>
<dbReference type="AlphaFoldDB" id="A0A9Q1MCC3"/>
<evidence type="ECO:0000256" key="1">
    <source>
        <dbReference type="SAM" id="MobiDB-lite"/>
    </source>
</evidence>
<feature type="compositionally biased region" description="Low complexity" evidence="1">
    <location>
        <begin position="88"/>
        <end position="105"/>
    </location>
</feature>
<proteinExistence type="predicted"/>
<evidence type="ECO:0000313" key="3">
    <source>
        <dbReference type="Proteomes" id="UP001152561"/>
    </source>
</evidence>
<feature type="compositionally biased region" description="Polar residues" evidence="1">
    <location>
        <begin position="76"/>
        <end position="86"/>
    </location>
</feature>
<accession>A0A9Q1MCC3</accession>